<evidence type="ECO:0000313" key="1">
    <source>
        <dbReference type="EMBL" id="ACC41394.1"/>
    </source>
</evidence>
<sequence length="83" mass="9130">MSYTVAMANTITFRPDEDTTKALEVLTKDGTAVSVAVRSALIDAARRKASAAIRAEAERLAEDESDRAEAMQVLRDMETLRAW</sequence>
<dbReference type="EMBL" id="CP000854">
    <property type="protein sequence ID" value="ACC41394.1"/>
    <property type="molecule type" value="Genomic_DNA"/>
</dbReference>
<dbReference type="Proteomes" id="UP000001190">
    <property type="component" value="Chromosome"/>
</dbReference>
<reference evidence="1 2" key="1">
    <citation type="journal article" date="2008" name="Genome Res.">
        <title>Insights from the complete genome sequence of Mycobacterium marinum on the evolution of Mycobacterium tuberculosis.</title>
        <authorList>
            <person name="Stinear T.P."/>
            <person name="Seemann T."/>
            <person name="Harrison P.F."/>
            <person name="Jenkin G.A."/>
            <person name="Davies J.K."/>
            <person name="Johnson P.D."/>
            <person name="Abdellah Z."/>
            <person name="Arrowsmith C."/>
            <person name="Chillingworth T."/>
            <person name="Churcher C."/>
            <person name="Clarke K."/>
            <person name="Cronin A."/>
            <person name="Davis P."/>
            <person name="Goodhead I."/>
            <person name="Holroyd N."/>
            <person name="Jagels K."/>
            <person name="Lord A."/>
            <person name="Moule S."/>
            <person name="Mungall K."/>
            <person name="Norbertczak H."/>
            <person name="Quail M.A."/>
            <person name="Rabbinowitsch E."/>
            <person name="Walker D."/>
            <person name="White B."/>
            <person name="Whitehead S."/>
            <person name="Small P.L."/>
            <person name="Brosch R."/>
            <person name="Ramakrishnan L."/>
            <person name="Fischbach M.A."/>
            <person name="Parkhill J."/>
            <person name="Cole S.T."/>
        </authorList>
    </citation>
    <scope>NUCLEOTIDE SEQUENCE [LARGE SCALE GENOMIC DNA]</scope>
    <source>
        <strain evidence="2">ATCC BAA-535 / M</strain>
    </source>
</reference>
<gene>
    <name evidence="1" type="ordered locus">MMAR_2955</name>
</gene>
<dbReference type="eggNOG" id="ENOG5033DY5">
    <property type="taxonomic scope" value="Bacteria"/>
</dbReference>
<name>B2HEX6_MYCMM</name>
<dbReference type="STRING" id="216594.MMAR_2955"/>
<keyword evidence="2" id="KW-1185">Reference proteome</keyword>
<protein>
    <submittedName>
        <fullName evidence="1">Uncharacterized protein</fullName>
    </submittedName>
</protein>
<proteinExistence type="predicted"/>
<evidence type="ECO:0000313" key="2">
    <source>
        <dbReference type="Proteomes" id="UP000001190"/>
    </source>
</evidence>
<dbReference type="KEGG" id="mmi:MMAR_2955"/>
<dbReference type="AlphaFoldDB" id="B2HEX6"/>
<dbReference type="HOGENOM" id="CLU_2634266_0_0_11"/>
<accession>B2HEX6</accession>
<organism evidence="1 2">
    <name type="scientific">Mycobacterium marinum (strain ATCC BAA-535 / M)</name>
    <dbReference type="NCBI Taxonomy" id="216594"/>
    <lineage>
        <taxon>Bacteria</taxon>
        <taxon>Bacillati</taxon>
        <taxon>Actinomycetota</taxon>
        <taxon>Actinomycetes</taxon>
        <taxon>Mycobacteriales</taxon>
        <taxon>Mycobacteriaceae</taxon>
        <taxon>Mycobacterium</taxon>
        <taxon>Mycobacterium ulcerans group</taxon>
    </lineage>
</organism>